<proteinExistence type="predicted"/>
<keyword evidence="2" id="KW-1185">Reference proteome</keyword>
<dbReference type="Proteomes" id="UP000789831">
    <property type="component" value="Unassembled WGS sequence"/>
</dbReference>
<gene>
    <name evidence="1" type="ORF">AGERDE_LOCUS12185</name>
</gene>
<protein>
    <submittedName>
        <fullName evidence="1">13082_t:CDS:1</fullName>
    </submittedName>
</protein>
<reference evidence="1" key="1">
    <citation type="submission" date="2021-06" db="EMBL/GenBank/DDBJ databases">
        <authorList>
            <person name="Kallberg Y."/>
            <person name="Tangrot J."/>
            <person name="Rosling A."/>
        </authorList>
    </citation>
    <scope>NUCLEOTIDE SEQUENCE</scope>
    <source>
        <strain evidence="1">MT106</strain>
    </source>
</reference>
<name>A0A9N9ED76_9GLOM</name>
<dbReference type="OrthoDB" id="10442402at2759"/>
<sequence length="108" mass="12639">AFFKTKLLKNNHCFPSMEYHPTVQHWRKRVTDDMVMLYPEYSINFVTDEDLKLMQEIVCAGTAKLEELGVVISKFLKQCKESKNYKTFKTVQKEFHAKLLNTASVSTE</sequence>
<evidence type="ECO:0000313" key="2">
    <source>
        <dbReference type="Proteomes" id="UP000789831"/>
    </source>
</evidence>
<organism evidence="1 2">
    <name type="scientific">Ambispora gerdemannii</name>
    <dbReference type="NCBI Taxonomy" id="144530"/>
    <lineage>
        <taxon>Eukaryota</taxon>
        <taxon>Fungi</taxon>
        <taxon>Fungi incertae sedis</taxon>
        <taxon>Mucoromycota</taxon>
        <taxon>Glomeromycotina</taxon>
        <taxon>Glomeromycetes</taxon>
        <taxon>Archaeosporales</taxon>
        <taxon>Ambisporaceae</taxon>
        <taxon>Ambispora</taxon>
    </lineage>
</organism>
<feature type="non-terminal residue" evidence="1">
    <location>
        <position position="1"/>
    </location>
</feature>
<comment type="caution">
    <text evidence="1">The sequence shown here is derived from an EMBL/GenBank/DDBJ whole genome shotgun (WGS) entry which is preliminary data.</text>
</comment>
<evidence type="ECO:0000313" key="1">
    <source>
        <dbReference type="EMBL" id="CAG8669367.1"/>
    </source>
</evidence>
<accession>A0A9N9ED76</accession>
<dbReference type="AlphaFoldDB" id="A0A9N9ED76"/>
<dbReference type="EMBL" id="CAJVPL010007381">
    <property type="protein sequence ID" value="CAG8669367.1"/>
    <property type="molecule type" value="Genomic_DNA"/>
</dbReference>